<evidence type="ECO:0000313" key="3">
    <source>
        <dbReference type="Proteomes" id="UP000198327"/>
    </source>
</evidence>
<dbReference type="Pfam" id="PF00391">
    <property type="entry name" value="PEP-utilizers"/>
    <property type="match status" value="1"/>
</dbReference>
<accession>A0A239K372</accession>
<sequence>MTTVDSSTTFGTIGRGIAVFEDTELVEGTTVWLDTPDAVMDFVERDDVENCIVIARGGTTTFLTPALVAGPRGVLTLQGAPTSHLGIVSREYGIPCIMSVAFSVGETNARGEVVPADGTVVRLDITGAPVGRVLAQNARGAEEVPHAADDEPDAVLVPVDTRGVPGGTAGHEIMLGKMSTGVLNLTDESLIRELTNEEANDLLDYYGWNLWDILAARISEGESGLIPRQEYEVMGTYLQWQHHPRFHRMITDAVGVDGLREIGGRIRNEVGTKLNPLHIWAAGVPSALGRSIALDLGHEKPGDRTEDLKGAMQFTRRLYRGMWNDQGPMFLSGRGYHAPLLGSEWVDRFIADRTPLAKDPQARKDFQRFNGSTQLASFLLHFDCRNGVADTGPYPLPGGGWALVRDHVLNDPGYPWADAVRDLPWSVTLVLFFEGEQQISSSVVDIGTMFTTPSNYLKHLTGYAVYVRERSDSPVSEIRLLREDELAPLAAKAEKGAAQLYPRIAAMSDREKILAGSYVYYTDFVGTVGKAAGIWDDMLAAGFYDFQDSVDRGYGPIVEEGRAMEMLGRFWSAAEGMDHV</sequence>
<dbReference type="InterPro" id="IPR036637">
    <property type="entry name" value="Phosphohistidine_dom_sf"/>
</dbReference>
<dbReference type="SUPFAM" id="SSF52009">
    <property type="entry name" value="Phosphohistidine domain"/>
    <property type="match status" value="1"/>
</dbReference>
<reference evidence="3" key="1">
    <citation type="submission" date="2017-06" db="EMBL/GenBank/DDBJ databases">
        <authorList>
            <person name="Varghese N."/>
            <person name="Submissions S."/>
        </authorList>
    </citation>
    <scope>NUCLEOTIDE SEQUENCE [LARGE SCALE GENOMIC DNA]</scope>
    <source>
        <strain evidence="3">JCM 23211</strain>
    </source>
</reference>
<keyword evidence="3" id="KW-1185">Reference proteome</keyword>
<dbReference type="AlphaFoldDB" id="A0A239K372"/>
<evidence type="ECO:0000259" key="1">
    <source>
        <dbReference type="Pfam" id="PF00391"/>
    </source>
</evidence>
<gene>
    <name evidence="2" type="ORF">SAMN05421642_109237</name>
</gene>
<feature type="domain" description="PEP-utilising enzyme mobile" evidence="1">
    <location>
        <begin position="52"/>
        <end position="105"/>
    </location>
</feature>
<dbReference type="Gene3D" id="3.50.30.10">
    <property type="entry name" value="Phosphohistidine domain"/>
    <property type="match status" value="1"/>
</dbReference>
<protein>
    <submittedName>
        <fullName evidence="2">PEP-utilising enzyme, mobile domain</fullName>
    </submittedName>
</protein>
<name>A0A239K372_9NOCA</name>
<evidence type="ECO:0000313" key="2">
    <source>
        <dbReference type="EMBL" id="SNT12767.1"/>
    </source>
</evidence>
<dbReference type="Proteomes" id="UP000198327">
    <property type="component" value="Unassembled WGS sequence"/>
</dbReference>
<dbReference type="OrthoDB" id="3568381at2"/>
<dbReference type="EMBL" id="FZOW01000009">
    <property type="protein sequence ID" value="SNT12767.1"/>
    <property type="molecule type" value="Genomic_DNA"/>
</dbReference>
<dbReference type="RefSeq" id="WP_089248254.1">
    <property type="nucleotide sequence ID" value="NZ_FZOW01000009.1"/>
</dbReference>
<proteinExistence type="predicted"/>
<organism evidence="2 3">
    <name type="scientific">Rhodococcoides kyotonense</name>
    <dbReference type="NCBI Taxonomy" id="398843"/>
    <lineage>
        <taxon>Bacteria</taxon>
        <taxon>Bacillati</taxon>
        <taxon>Actinomycetota</taxon>
        <taxon>Actinomycetes</taxon>
        <taxon>Mycobacteriales</taxon>
        <taxon>Nocardiaceae</taxon>
        <taxon>Rhodococcoides</taxon>
    </lineage>
</organism>
<dbReference type="GO" id="GO:0016772">
    <property type="term" value="F:transferase activity, transferring phosphorus-containing groups"/>
    <property type="evidence" value="ECO:0007669"/>
    <property type="project" value="InterPro"/>
</dbReference>
<dbReference type="InterPro" id="IPR008279">
    <property type="entry name" value="PEP-util_enz_mobile_dom"/>
</dbReference>